<keyword evidence="1" id="KW-1185">Reference proteome</keyword>
<evidence type="ECO:0000313" key="1">
    <source>
        <dbReference type="Proteomes" id="UP000504631"/>
    </source>
</evidence>
<sequence>MTQLGKKGITIIVRAEAVITGNNGVSIALSWYAIVRNTRIELQFYCIAYCIAMYQVTNSNYLVLHSGHPPFILSAGLRPECMKCIALFLVMIQENLRVPFMRTSLYLQSIHLTIKQRRLERMQPKNAITRPRPSVGPS</sequence>
<dbReference type="GeneID" id="117242159"/>
<proteinExistence type="predicted"/>
<dbReference type="Proteomes" id="UP000504631">
    <property type="component" value="Unplaced"/>
</dbReference>
<protein>
    <submittedName>
        <fullName evidence="2">Uncharacterized protein LOC117242159 isoform X2</fullName>
    </submittedName>
</protein>
<accession>A0A6J3LGW8</accession>
<organism evidence="1 2">
    <name type="scientific">Bombus vosnesenskii</name>
    <dbReference type="NCBI Taxonomy" id="207650"/>
    <lineage>
        <taxon>Eukaryota</taxon>
        <taxon>Metazoa</taxon>
        <taxon>Ecdysozoa</taxon>
        <taxon>Arthropoda</taxon>
        <taxon>Hexapoda</taxon>
        <taxon>Insecta</taxon>
        <taxon>Pterygota</taxon>
        <taxon>Neoptera</taxon>
        <taxon>Endopterygota</taxon>
        <taxon>Hymenoptera</taxon>
        <taxon>Apocrita</taxon>
        <taxon>Aculeata</taxon>
        <taxon>Apoidea</taxon>
        <taxon>Anthophila</taxon>
        <taxon>Apidae</taxon>
        <taxon>Bombus</taxon>
        <taxon>Pyrobombus</taxon>
    </lineage>
</organism>
<name>A0A6J3LGW8_9HYME</name>
<gene>
    <name evidence="2" type="primary">LOC117242159</name>
</gene>
<dbReference type="RefSeq" id="XP_033364500.1">
    <property type="nucleotide sequence ID" value="XM_033508609.1"/>
</dbReference>
<evidence type="ECO:0000313" key="2">
    <source>
        <dbReference type="RefSeq" id="XP_033364500.1"/>
    </source>
</evidence>
<dbReference type="AlphaFoldDB" id="A0A6J3LGW8"/>
<reference evidence="2" key="1">
    <citation type="submission" date="2025-08" db="UniProtKB">
        <authorList>
            <consortium name="RefSeq"/>
        </authorList>
    </citation>
    <scope>IDENTIFICATION</scope>
    <source>
        <tissue evidence="2">Muscle</tissue>
    </source>
</reference>